<dbReference type="OrthoDB" id="2342176at2759"/>
<evidence type="ECO:0000313" key="1">
    <source>
        <dbReference type="EMBL" id="KAG0256753.1"/>
    </source>
</evidence>
<reference evidence="1" key="1">
    <citation type="journal article" date="2020" name="Fungal Divers.">
        <title>Resolving the Mortierellaceae phylogeny through synthesis of multi-gene phylogenetics and phylogenomics.</title>
        <authorList>
            <person name="Vandepol N."/>
            <person name="Liber J."/>
            <person name="Desiro A."/>
            <person name="Na H."/>
            <person name="Kennedy M."/>
            <person name="Barry K."/>
            <person name="Grigoriev I.V."/>
            <person name="Miller A.N."/>
            <person name="O'Donnell K."/>
            <person name="Stajich J.E."/>
            <person name="Bonito G."/>
        </authorList>
    </citation>
    <scope>NUCLEOTIDE SEQUENCE</scope>
    <source>
        <strain evidence="1">KOD948</strain>
    </source>
</reference>
<accession>A0A9P6U1R1</accession>
<evidence type="ECO:0000313" key="2">
    <source>
        <dbReference type="Proteomes" id="UP000726737"/>
    </source>
</evidence>
<proteinExistence type="predicted"/>
<dbReference type="Gene3D" id="2.70.50.70">
    <property type="match status" value="1"/>
</dbReference>
<keyword evidence="2" id="KW-1185">Reference proteome</keyword>
<name>A0A9P6U1R1_9FUNG</name>
<comment type="caution">
    <text evidence="1">The sequence shown here is derived from an EMBL/GenBank/DDBJ whole genome shotgun (WGS) entry which is preliminary data.</text>
</comment>
<dbReference type="PANTHER" id="PTHR36182:SF1">
    <property type="entry name" value="PROTEIN, PUTATIVE (AFU_ORTHOLOGUE AFUA_6G10930)-RELATED"/>
    <property type="match status" value="1"/>
</dbReference>
<dbReference type="Proteomes" id="UP000726737">
    <property type="component" value="Unassembled WGS sequence"/>
</dbReference>
<dbReference type="EMBL" id="JAAAJA010000284">
    <property type="protein sequence ID" value="KAG0256753.1"/>
    <property type="molecule type" value="Genomic_DNA"/>
</dbReference>
<organism evidence="1 2">
    <name type="scientific">Mortierella polycephala</name>
    <dbReference type="NCBI Taxonomy" id="41804"/>
    <lineage>
        <taxon>Eukaryota</taxon>
        <taxon>Fungi</taxon>
        <taxon>Fungi incertae sedis</taxon>
        <taxon>Mucoromycota</taxon>
        <taxon>Mortierellomycotina</taxon>
        <taxon>Mortierellomycetes</taxon>
        <taxon>Mortierellales</taxon>
        <taxon>Mortierellaceae</taxon>
        <taxon>Mortierella</taxon>
    </lineage>
</organism>
<dbReference type="PANTHER" id="PTHR36182">
    <property type="entry name" value="PROTEIN, PUTATIVE (AFU_ORTHOLOGUE AFUA_6G10930)-RELATED"/>
    <property type="match status" value="1"/>
</dbReference>
<dbReference type="AlphaFoldDB" id="A0A9P6U1R1"/>
<gene>
    <name evidence="1" type="ORF">BG011_004330</name>
</gene>
<evidence type="ECO:0008006" key="3">
    <source>
        <dbReference type="Google" id="ProtNLM"/>
    </source>
</evidence>
<protein>
    <recommendedName>
        <fullName evidence="3">Lytic polysaccharide monooxygenase</fullName>
    </recommendedName>
</protein>
<sequence>MCEAHVGLKRPCARGSLHAGCPAPSNGQPLDYDLNAPIGTYDEQTLPYCRTSIPSATRTVYNSGQNIRTEYALGAIHNGGHCQWAISYDDGKTWVVIKTWRRNCLRNASYDKPYIVNVKIPDDAPSGKAIFMWLWNNASGVRELYSNCADIEIKGKSGGKLKGLEPLIANYGSKSMYIPEFPTASNDDKGSAFSQRKSITVSTGSTQIDSDPICIET</sequence>